<feature type="transmembrane region" description="Helical" evidence="6">
    <location>
        <begin position="172"/>
        <end position="192"/>
    </location>
</feature>
<evidence type="ECO:0000256" key="6">
    <source>
        <dbReference type="SAM" id="Phobius"/>
    </source>
</evidence>
<dbReference type="Pfam" id="PF07690">
    <property type="entry name" value="MFS_1"/>
    <property type="match status" value="1"/>
</dbReference>
<name>A0ABS9QKJ5_9HYPH</name>
<comment type="subcellular location">
    <subcellularLocation>
        <location evidence="1">Membrane</location>
        <topology evidence="1">Multi-pass membrane protein</topology>
    </subcellularLocation>
</comment>
<reference evidence="8 9" key="1">
    <citation type="submission" date="2022-02" db="EMBL/GenBank/DDBJ databases">
        <title>Draft genome sequence of Mezorhizobium retamae strain IRAMC:0171 isolated from Retama raetam nodules.</title>
        <authorList>
            <person name="Bengaied R."/>
            <person name="Sbissi I."/>
            <person name="Huber K."/>
            <person name="Ghodbane F."/>
            <person name="Nouioui I."/>
            <person name="Tarhouni M."/>
            <person name="Gtari M."/>
        </authorList>
    </citation>
    <scope>NUCLEOTIDE SEQUENCE [LARGE SCALE GENOMIC DNA]</scope>
    <source>
        <strain evidence="8 9">IRAMC:0171</strain>
    </source>
</reference>
<feature type="transmembrane region" description="Helical" evidence="6">
    <location>
        <begin position="331"/>
        <end position="349"/>
    </location>
</feature>
<evidence type="ECO:0000256" key="5">
    <source>
        <dbReference type="ARBA" id="ARBA00023136"/>
    </source>
</evidence>
<accession>A0ABS9QKJ5</accession>
<evidence type="ECO:0000256" key="4">
    <source>
        <dbReference type="ARBA" id="ARBA00022989"/>
    </source>
</evidence>
<evidence type="ECO:0000256" key="3">
    <source>
        <dbReference type="ARBA" id="ARBA00022692"/>
    </source>
</evidence>
<feature type="transmembrane region" description="Helical" evidence="6">
    <location>
        <begin position="239"/>
        <end position="259"/>
    </location>
</feature>
<dbReference type="CDD" id="cd17319">
    <property type="entry name" value="MFS_ExuT_GudP_like"/>
    <property type="match status" value="1"/>
</dbReference>
<feature type="transmembrane region" description="Helical" evidence="6">
    <location>
        <begin position="79"/>
        <end position="97"/>
    </location>
</feature>
<protein>
    <submittedName>
        <fullName evidence="8">MFS transporter</fullName>
    </submittedName>
</protein>
<comment type="caution">
    <text evidence="8">The sequence shown here is derived from an EMBL/GenBank/DDBJ whole genome shotgun (WGS) entry which is preliminary data.</text>
</comment>
<dbReference type="Proteomes" id="UP001201701">
    <property type="component" value="Unassembled WGS sequence"/>
</dbReference>
<dbReference type="EMBL" id="JAKREW010000030">
    <property type="protein sequence ID" value="MCG7507855.1"/>
    <property type="molecule type" value="Genomic_DNA"/>
</dbReference>
<keyword evidence="2" id="KW-0813">Transport</keyword>
<dbReference type="Gene3D" id="1.20.1250.20">
    <property type="entry name" value="MFS general substrate transporter like domains"/>
    <property type="match status" value="2"/>
</dbReference>
<evidence type="ECO:0000256" key="2">
    <source>
        <dbReference type="ARBA" id="ARBA00022448"/>
    </source>
</evidence>
<dbReference type="InterPro" id="IPR020846">
    <property type="entry name" value="MFS_dom"/>
</dbReference>
<feature type="domain" description="Major facilitator superfamily (MFS) profile" evidence="7">
    <location>
        <begin position="13"/>
        <end position="421"/>
    </location>
</feature>
<evidence type="ECO:0000313" key="9">
    <source>
        <dbReference type="Proteomes" id="UP001201701"/>
    </source>
</evidence>
<feature type="transmembrane region" description="Helical" evidence="6">
    <location>
        <begin position="137"/>
        <end position="160"/>
    </location>
</feature>
<dbReference type="InterPro" id="IPR036259">
    <property type="entry name" value="MFS_trans_sf"/>
</dbReference>
<evidence type="ECO:0000259" key="7">
    <source>
        <dbReference type="PROSITE" id="PS50850"/>
    </source>
</evidence>
<organism evidence="8 9">
    <name type="scientific">Mesorhizobium retamae</name>
    <dbReference type="NCBI Taxonomy" id="2912854"/>
    <lineage>
        <taxon>Bacteria</taxon>
        <taxon>Pseudomonadati</taxon>
        <taxon>Pseudomonadota</taxon>
        <taxon>Alphaproteobacteria</taxon>
        <taxon>Hyphomicrobiales</taxon>
        <taxon>Phyllobacteriaceae</taxon>
        <taxon>Mesorhizobium</taxon>
    </lineage>
</organism>
<keyword evidence="4 6" id="KW-1133">Transmembrane helix</keyword>
<dbReference type="PROSITE" id="PS50850">
    <property type="entry name" value="MFS"/>
    <property type="match status" value="1"/>
</dbReference>
<feature type="transmembrane region" description="Helical" evidence="6">
    <location>
        <begin position="306"/>
        <end position="325"/>
    </location>
</feature>
<feature type="transmembrane region" description="Helical" evidence="6">
    <location>
        <begin position="103"/>
        <end position="125"/>
    </location>
</feature>
<gene>
    <name evidence="8" type="ORF">L4923_22715</name>
</gene>
<dbReference type="SUPFAM" id="SSF103473">
    <property type="entry name" value="MFS general substrate transporter"/>
    <property type="match status" value="1"/>
</dbReference>
<evidence type="ECO:0000313" key="8">
    <source>
        <dbReference type="EMBL" id="MCG7507855.1"/>
    </source>
</evidence>
<feature type="transmembrane region" description="Helical" evidence="6">
    <location>
        <begin position="361"/>
        <end position="384"/>
    </location>
</feature>
<keyword evidence="9" id="KW-1185">Reference proteome</keyword>
<sequence length="439" mass="47775">MDQALKRKLNFRILSLISAGLFLAHLDRINVGFAAPYMSEDLGLSPAVYGAGASLFFLGYILFELPSNYALHRMGAPRWLGRIMITWGIVACCMAFVEGEHSFYITRVILGAAEAGYVPGALYFLSHWYPAENRTSAVSGTIVAALCAGIFAGPLAGLLIPIDYLGLHGWQWMFLIEGIPPILLGIVFIIFLPRDPAQARWLTEKERSFLVDTITTQKQDLSSHMTRHGFSDIFRSPRVWIYGIMFFFLNLGLWSLVFWMPQLIKERFVGYSAFATSLLSTAPYVLGVTICLVVGRTADRTGDRRWHLFVLGTLAGTAALCSLYLNTPVASWALLSIGLACSYSFVTVAQPVPATAFRDGALAAGLAIFNSCGQVGGLVGPYMVGLIRQFTGSFTIAIALLASSLIIAGTLPMVFYWAFPRVGRGSEPAAVGAPQRAVA</sequence>
<proteinExistence type="predicted"/>
<keyword evidence="3 6" id="KW-0812">Transmembrane</keyword>
<dbReference type="RefSeq" id="WP_239369375.1">
    <property type="nucleotide sequence ID" value="NZ_JAKREW010000030.1"/>
</dbReference>
<feature type="transmembrane region" description="Helical" evidence="6">
    <location>
        <begin position="271"/>
        <end position="294"/>
    </location>
</feature>
<feature type="transmembrane region" description="Helical" evidence="6">
    <location>
        <begin position="44"/>
        <end position="63"/>
    </location>
</feature>
<keyword evidence="5 6" id="KW-0472">Membrane</keyword>
<dbReference type="InterPro" id="IPR011701">
    <property type="entry name" value="MFS"/>
</dbReference>
<feature type="transmembrane region" description="Helical" evidence="6">
    <location>
        <begin position="396"/>
        <end position="419"/>
    </location>
</feature>
<dbReference type="PANTHER" id="PTHR43791">
    <property type="entry name" value="PERMEASE-RELATED"/>
    <property type="match status" value="1"/>
</dbReference>
<evidence type="ECO:0000256" key="1">
    <source>
        <dbReference type="ARBA" id="ARBA00004141"/>
    </source>
</evidence>
<dbReference type="PANTHER" id="PTHR43791:SF100">
    <property type="entry name" value="SUGAR TRANSPORTER"/>
    <property type="match status" value="1"/>
</dbReference>